<evidence type="ECO:0000256" key="6">
    <source>
        <dbReference type="ARBA" id="ARBA00022833"/>
    </source>
</evidence>
<evidence type="ECO:0000256" key="8">
    <source>
        <dbReference type="ARBA" id="ARBA00037993"/>
    </source>
</evidence>
<reference evidence="13" key="2">
    <citation type="submission" date="2015-08" db="EMBL/GenBank/DDBJ databases">
        <title>Complete DNA Sequence of Pseudomonas syringae pv. actinidiae, the Causal Agent of Kiwifruit Canker Disease.</title>
        <authorList>
            <person name="Rikkerink E.H.A."/>
            <person name="Fineran P.C."/>
        </authorList>
    </citation>
    <scope>NUCLEOTIDE SEQUENCE</scope>
    <source>
        <strain evidence="13">SkMP5</strain>
    </source>
</reference>
<evidence type="ECO:0000256" key="5">
    <source>
        <dbReference type="ARBA" id="ARBA00022785"/>
    </source>
</evidence>
<dbReference type="PANTHER" id="PTHR42914">
    <property type="entry name" value="7-CYANO-7-DEAZAGUANINE SYNTHASE"/>
    <property type="match status" value="1"/>
</dbReference>
<gene>
    <name evidence="12" type="ORF">MBSD_0469</name>
    <name evidence="13" type="ORF">MBSD_n2242</name>
</gene>
<feature type="coiled-coil region" evidence="11">
    <location>
        <begin position="588"/>
        <end position="618"/>
    </location>
</feature>
<evidence type="ECO:0000256" key="10">
    <source>
        <dbReference type="ARBA" id="ARBA00047890"/>
    </source>
</evidence>
<keyword evidence="4" id="KW-0547">Nucleotide-binding</keyword>
<organism evidence="13">
    <name type="scientific">Mizugakiibacter sediminis</name>
    <dbReference type="NCBI Taxonomy" id="1475481"/>
    <lineage>
        <taxon>Bacteria</taxon>
        <taxon>Pseudomonadati</taxon>
        <taxon>Pseudomonadota</taxon>
        <taxon>Gammaproteobacteria</taxon>
        <taxon>Lysobacterales</taxon>
        <taxon>Rhodanobacteraceae</taxon>
        <taxon>Mizugakiibacter</taxon>
    </lineage>
</organism>
<dbReference type="InterPro" id="IPR018317">
    <property type="entry name" value="QueC"/>
</dbReference>
<dbReference type="EMBL" id="DF952378">
    <property type="protein sequence ID" value="GAN43956.1"/>
    <property type="molecule type" value="Genomic_DNA"/>
</dbReference>
<evidence type="ECO:0000256" key="4">
    <source>
        <dbReference type="ARBA" id="ARBA00022741"/>
    </source>
</evidence>
<keyword evidence="6" id="KW-0862">Zinc</keyword>
<evidence type="ECO:0000256" key="9">
    <source>
        <dbReference type="ARBA" id="ARBA00039149"/>
    </source>
</evidence>
<proteinExistence type="inferred from homology"/>
<evidence type="ECO:0000256" key="2">
    <source>
        <dbReference type="ARBA" id="ARBA00022598"/>
    </source>
</evidence>
<dbReference type="GO" id="GO:0005524">
    <property type="term" value="F:ATP binding"/>
    <property type="evidence" value="ECO:0007669"/>
    <property type="project" value="UniProtKB-KW"/>
</dbReference>
<evidence type="ECO:0000256" key="3">
    <source>
        <dbReference type="ARBA" id="ARBA00022723"/>
    </source>
</evidence>
<name>A0A0K8QRA3_9GAMM</name>
<comment type="pathway">
    <text evidence="1">Purine metabolism; 7-cyano-7-deazaguanine biosynthesis.</text>
</comment>
<keyword evidence="14" id="KW-1185">Reference proteome</keyword>
<dbReference type="GO" id="GO:0016874">
    <property type="term" value="F:ligase activity"/>
    <property type="evidence" value="ECO:0007669"/>
    <property type="project" value="UniProtKB-KW"/>
</dbReference>
<reference evidence="12" key="1">
    <citation type="submission" date="2015-03" db="EMBL/GenBank/DDBJ databases">
        <title>Draft genome sequence of Mizugakiibacter sediminis skMP5.</title>
        <authorList>
            <person name="Watanabe T."/>
            <person name="Kojima H."/>
            <person name="Fukui M."/>
        </authorList>
    </citation>
    <scope>NUCLEOTIDE SEQUENCE</scope>
    <source>
        <strain evidence="12">SkMP5</strain>
    </source>
</reference>
<dbReference type="RefSeq" id="WP_062537485.1">
    <property type="nucleotide sequence ID" value="NZ_DF970238.1"/>
</dbReference>
<dbReference type="HOGENOM" id="CLU_393689_0_0_6"/>
<keyword evidence="11" id="KW-0175">Coiled coil</keyword>
<dbReference type="EMBL" id="DF970238">
    <property type="protein sequence ID" value="GAP66927.1"/>
    <property type="molecule type" value="Genomic_DNA"/>
</dbReference>
<comment type="similarity">
    <text evidence="8">Belongs to the QueC family.</text>
</comment>
<evidence type="ECO:0000256" key="11">
    <source>
        <dbReference type="SAM" id="Coils"/>
    </source>
</evidence>
<evidence type="ECO:0000313" key="13">
    <source>
        <dbReference type="EMBL" id="GAP66927.1"/>
    </source>
</evidence>
<dbReference type="GO" id="GO:0008616">
    <property type="term" value="P:tRNA queuosine(34) biosynthetic process"/>
    <property type="evidence" value="ECO:0007669"/>
    <property type="project" value="UniProtKB-KW"/>
</dbReference>
<dbReference type="PANTHER" id="PTHR42914:SF1">
    <property type="entry name" value="7-CYANO-7-DEAZAGUANINE SYNTHASE"/>
    <property type="match status" value="1"/>
</dbReference>
<dbReference type="InterPro" id="IPR014729">
    <property type="entry name" value="Rossmann-like_a/b/a_fold"/>
</dbReference>
<dbReference type="OrthoDB" id="9789567at2"/>
<evidence type="ECO:0000313" key="14">
    <source>
        <dbReference type="Proteomes" id="UP000253740"/>
    </source>
</evidence>
<evidence type="ECO:0000256" key="1">
    <source>
        <dbReference type="ARBA" id="ARBA00005061"/>
    </source>
</evidence>
<dbReference type="Gene3D" id="3.40.50.620">
    <property type="entry name" value="HUPs"/>
    <property type="match status" value="1"/>
</dbReference>
<evidence type="ECO:0000313" key="12">
    <source>
        <dbReference type="EMBL" id="GAN43956.1"/>
    </source>
</evidence>
<dbReference type="AlphaFoldDB" id="A0A0K8QRA3"/>
<dbReference type="Proteomes" id="UP000253740">
    <property type="component" value="Unassembled WGS sequence"/>
</dbReference>
<dbReference type="Pfam" id="PF06508">
    <property type="entry name" value="QueC"/>
    <property type="match status" value="1"/>
</dbReference>
<keyword evidence="3" id="KW-0479">Metal-binding</keyword>
<keyword evidence="7" id="KW-0067">ATP-binding</keyword>
<evidence type="ECO:0000256" key="7">
    <source>
        <dbReference type="ARBA" id="ARBA00022840"/>
    </source>
</evidence>
<protein>
    <recommendedName>
        <fullName evidence="9">7-cyano-7-deazaguanine synthase</fullName>
        <ecNumber evidence="9">6.3.4.20</ecNumber>
    </recommendedName>
</protein>
<dbReference type="EC" id="6.3.4.20" evidence="9"/>
<dbReference type="GO" id="GO:0046872">
    <property type="term" value="F:metal ion binding"/>
    <property type="evidence" value="ECO:0007669"/>
    <property type="project" value="UniProtKB-KW"/>
</dbReference>
<dbReference type="STRING" id="1475481.GCA_000953855_02286"/>
<accession>A0A0K8QRA3</accession>
<sequence>MQDKRYVLCGNASAKGISEDPSRDLRLRLSGKAGHGNITLRIEDVHTKMFRGVPPLFHDLLEIATYVYSADQVVRRGADDVDSFGDGWRRDLHFVVPVRNPDFWNSAEVQETLCSTLGFLSDDQYEFDFVKLDQDHQFQEYLEFNDTQQMYGMPEQVVMFSGGLDSLAGAIDEVVNQKRRVLLVTHKSTSKLNKRHRVLEEMLAAKAGDNVPHRITVRVHKTKELNHEYTQRSRSFLYVSIGATIARMLNLKSVRFYENGVISLNLPVCAQVVGGRATRTTHPRVMKGFQDLLSLVAGEPFTVENPYIWKTKADVVKIITDAGCHDLIKHSMTCTHTWEMTNQHTHCGGCSQCIDRRFAILAAKADQHDPVEHYKVDVFTQSRDKGEDKIMAAAYLERANQVKNLTDVTQFVSSYPDVGRVLKYLNYSSTGQAAQRVFDLYKRHADEVTGALDELGRRYFTQIRERSLPGDCLLRTVYESASVNSVPAVISMEKQPENFFRKRGAVWETRFQGRNTICLLNVDKGAEYINLLLAFPDREMSVYEIAVGNAVNTIEQPAGSGIAPEDIEDGYQVTQGIPLGDAGDVADRRALNECKQQARELFEEMEEARERGDHARIEEIEKEMAALVKYIEGGKGLGGRQRRVGDKRKNVRDAFRNAVDRAIRQIEKYDKPLAEHLKASIKYGNEVVYRPDMAITWEVRPIVNG</sequence>
<dbReference type="SUPFAM" id="SSF52402">
    <property type="entry name" value="Adenine nucleotide alpha hydrolases-like"/>
    <property type="match status" value="1"/>
</dbReference>
<keyword evidence="5" id="KW-0671">Queuosine biosynthesis</keyword>
<keyword evidence="2" id="KW-0436">Ligase</keyword>
<comment type="catalytic activity">
    <reaction evidence="10">
        <text>7-carboxy-7-carbaguanine + NH4(+) + 2 ATP = 7-cyano-7-carbaguanine + 2 AMP + 2 diphosphate + 2 H(+)</text>
        <dbReference type="Rhea" id="RHEA:27982"/>
        <dbReference type="ChEBI" id="CHEBI:15378"/>
        <dbReference type="ChEBI" id="CHEBI:28938"/>
        <dbReference type="ChEBI" id="CHEBI:30616"/>
        <dbReference type="ChEBI" id="CHEBI:33019"/>
        <dbReference type="ChEBI" id="CHEBI:45075"/>
        <dbReference type="ChEBI" id="CHEBI:61036"/>
        <dbReference type="ChEBI" id="CHEBI:456215"/>
        <dbReference type="EC" id="6.3.4.20"/>
    </reaction>
</comment>